<name>A0A3M7SIW6_BRAPC</name>
<evidence type="ECO:0000313" key="3">
    <source>
        <dbReference type="Proteomes" id="UP000276133"/>
    </source>
</evidence>
<keyword evidence="1" id="KW-0472">Membrane</keyword>
<comment type="caution">
    <text evidence="2">The sequence shown here is derived from an EMBL/GenBank/DDBJ whole genome shotgun (WGS) entry which is preliminary data.</text>
</comment>
<reference evidence="2 3" key="1">
    <citation type="journal article" date="2018" name="Sci. Rep.">
        <title>Genomic signatures of local adaptation to the degree of environmental predictability in rotifers.</title>
        <authorList>
            <person name="Franch-Gras L."/>
            <person name="Hahn C."/>
            <person name="Garcia-Roger E.M."/>
            <person name="Carmona M.J."/>
            <person name="Serra M."/>
            <person name="Gomez A."/>
        </authorList>
    </citation>
    <scope>NUCLEOTIDE SEQUENCE [LARGE SCALE GENOMIC DNA]</scope>
    <source>
        <strain evidence="2">HYR1</strain>
    </source>
</reference>
<accession>A0A3M7SIW6</accession>
<sequence length="122" mass="14549">MNISQKFVSNILQFVFNKIYLGVDTLLSLHYLGLISIRLQYKRFKLLVLIFEKKGFFLELVESKYFKDLANKERNGLSNQFIEFKTHFFSLFCFLKDQVFFLENLDQKTRSALKPSALIKYK</sequence>
<protein>
    <submittedName>
        <fullName evidence="2">Uncharacterized protein</fullName>
    </submittedName>
</protein>
<gene>
    <name evidence="2" type="ORF">BpHYR1_035807</name>
</gene>
<dbReference type="EMBL" id="REGN01001313">
    <property type="protein sequence ID" value="RNA35540.1"/>
    <property type="molecule type" value="Genomic_DNA"/>
</dbReference>
<evidence type="ECO:0000256" key="1">
    <source>
        <dbReference type="SAM" id="Phobius"/>
    </source>
</evidence>
<proteinExistence type="predicted"/>
<feature type="transmembrane region" description="Helical" evidence="1">
    <location>
        <begin position="19"/>
        <end position="37"/>
    </location>
</feature>
<keyword evidence="3" id="KW-1185">Reference proteome</keyword>
<keyword evidence="1" id="KW-1133">Transmembrane helix</keyword>
<evidence type="ECO:0000313" key="2">
    <source>
        <dbReference type="EMBL" id="RNA35540.1"/>
    </source>
</evidence>
<dbReference type="Proteomes" id="UP000276133">
    <property type="component" value="Unassembled WGS sequence"/>
</dbReference>
<dbReference type="AlphaFoldDB" id="A0A3M7SIW6"/>
<organism evidence="2 3">
    <name type="scientific">Brachionus plicatilis</name>
    <name type="common">Marine rotifer</name>
    <name type="synonym">Brachionus muelleri</name>
    <dbReference type="NCBI Taxonomy" id="10195"/>
    <lineage>
        <taxon>Eukaryota</taxon>
        <taxon>Metazoa</taxon>
        <taxon>Spiralia</taxon>
        <taxon>Gnathifera</taxon>
        <taxon>Rotifera</taxon>
        <taxon>Eurotatoria</taxon>
        <taxon>Monogononta</taxon>
        <taxon>Pseudotrocha</taxon>
        <taxon>Ploima</taxon>
        <taxon>Brachionidae</taxon>
        <taxon>Brachionus</taxon>
    </lineage>
</organism>
<keyword evidence="1" id="KW-0812">Transmembrane</keyword>